<proteinExistence type="predicted"/>
<evidence type="ECO:0000313" key="3">
    <source>
        <dbReference type="Proteomes" id="UP001201163"/>
    </source>
</evidence>
<organism evidence="2 3">
    <name type="scientific">Lactarius akahatsu</name>
    <dbReference type="NCBI Taxonomy" id="416441"/>
    <lineage>
        <taxon>Eukaryota</taxon>
        <taxon>Fungi</taxon>
        <taxon>Dikarya</taxon>
        <taxon>Basidiomycota</taxon>
        <taxon>Agaricomycotina</taxon>
        <taxon>Agaricomycetes</taxon>
        <taxon>Russulales</taxon>
        <taxon>Russulaceae</taxon>
        <taxon>Lactarius</taxon>
    </lineage>
</organism>
<protein>
    <recommendedName>
        <fullName evidence="4">Secreted protein</fullName>
    </recommendedName>
</protein>
<gene>
    <name evidence="2" type="ORF">EDB92DRAFT_1263515</name>
</gene>
<dbReference type="Proteomes" id="UP001201163">
    <property type="component" value="Unassembled WGS sequence"/>
</dbReference>
<keyword evidence="3" id="KW-1185">Reference proteome</keyword>
<feature type="signal peptide" evidence="1">
    <location>
        <begin position="1"/>
        <end position="15"/>
    </location>
</feature>
<sequence>MVYIPFLSLLGFQAALNPFAPKPKQEPISTDAVPFVNPNLHGGSLLDMTNTGLGEPLNVIVSGLSSPWVLADGGFVHFANAVGFGIECFGAHLGDPQAANLGDGHGYVNQTLELRQDYGNPDIGTCWESLVGGNHLRLFRQNGPGANTGALFLAVSQEENVSHGHTISPNGYNIGRDNFVKGALGVKRYQGVKYQIVAQNVTGLLPPGSTGINHGIPTDGVTVLLTVTIVS</sequence>
<name>A0AAD4LF73_9AGAM</name>
<accession>A0AAD4LF73</accession>
<evidence type="ECO:0000256" key="1">
    <source>
        <dbReference type="SAM" id="SignalP"/>
    </source>
</evidence>
<keyword evidence="1" id="KW-0732">Signal</keyword>
<evidence type="ECO:0008006" key="4">
    <source>
        <dbReference type="Google" id="ProtNLM"/>
    </source>
</evidence>
<evidence type="ECO:0000313" key="2">
    <source>
        <dbReference type="EMBL" id="KAH8986299.1"/>
    </source>
</evidence>
<reference evidence="2" key="1">
    <citation type="submission" date="2022-01" db="EMBL/GenBank/DDBJ databases">
        <title>Comparative genomics reveals a dynamic genome evolution in the ectomycorrhizal milk-cap (Lactarius) mushrooms.</title>
        <authorList>
            <consortium name="DOE Joint Genome Institute"/>
            <person name="Lebreton A."/>
            <person name="Tang N."/>
            <person name="Kuo A."/>
            <person name="LaButti K."/>
            <person name="Drula E."/>
            <person name="Barry K."/>
            <person name="Clum A."/>
            <person name="Lipzen A."/>
            <person name="Mousain D."/>
            <person name="Ng V."/>
            <person name="Wang R."/>
            <person name="Wang X."/>
            <person name="Dai Y."/>
            <person name="Henrissat B."/>
            <person name="Grigoriev I.V."/>
            <person name="Guerin-Laguette A."/>
            <person name="Yu F."/>
            <person name="Martin F.M."/>
        </authorList>
    </citation>
    <scope>NUCLEOTIDE SEQUENCE</scope>
    <source>
        <strain evidence="2">QP</strain>
    </source>
</reference>
<feature type="chain" id="PRO_5042113578" description="Secreted protein" evidence="1">
    <location>
        <begin position="16"/>
        <end position="231"/>
    </location>
</feature>
<dbReference type="EMBL" id="JAKELL010000055">
    <property type="protein sequence ID" value="KAH8986299.1"/>
    <property type="molecule type" value="Genomic_DNA"/>
</dbReference>
<dbReference type="AlphaFoldDB" id="A0AAD4LF73"/>
<comment type="caution">
    <text evidence="2">The sequence shown here is derived from an EMBL/GenBank/DDBJ whole genome shotgun (WGS) entry which is preliminary data.</text>
</comment>